<feature type="transmembrane region" description="Helical" evidence="2">
    <location>
        <begin position="12"/>
        <end position="32"/>
    </location>
</feature>
<dbReference type="RefSeq" id="WP_354701199.1">
    <property type="nucleotide sequence ID" value="NZ_CP114014.1"/>
</dbReference>
<reference evidence="4" key="1">
    <citation type="submission" date="2022-12" db="EMBL/GenBank/DDBJ databases">
        <title>Paraconexibacter alkalitolerans sp. nov. and Baekduia alba sp. nov., isolated from soil and emended description of the genera Paraconexibacter (Chun et al., 2020) and Baekduia (An et al., 2020).</title>
        <authorList>
            <person name="Vieira S."/>
            <person name="Huber K.J."/>
            <person name="Geppert A."/>
            <person name="Wolf J."/>
            <person name="Neumann-Schaal M."/>
            <person name="Muesken M."/>
            <person name="Overmann J."/>
        </authorList>
    </citation>
    <scope>NUCLEOTIDE SEQUENCE</scope>
    <source>
        <strain evidence="4">AEG42_29</strain>
    </source>
</reference>
<gene>
    <name evidence="4" type="ORF">DSM112329_01506</name>
</gene>
<organism evidence="4">
    <name type="scientific">Paraconexibacter sp. AEG42_29</name>
    <dbReference type="NCBI Taxonomy" id="2997339"/>
    <lineage>
        <taxon>Bacteria</taxon>
        <taxon>Bacillati</taxon>
        <taxon>Actinomycetota</taxon>
        <taxon>Thermoleophilia</taxon>
        <taxon>Solirubrobacterales</taxon>
        <taxon>Paraconexibacteraceae</taxon>
        <taxon>Paraconexibacter</taxon>
    </lineage>
</organism>
<keyword evidence="2" id="KW-0812">Transmembrane</keyword>
<keyword evidence="2" id="KW-1133">Transmembrane helix</keyword>
<dbReference type="AlphaFoldDB" id="A0AAU7ASR9"/>
<dbReference type="PANTHER" id="PTHR33371:SF4">
    <property type="entry name" value="INTERMEMBRANE PHOSPHOLIPID TRANSPORT SYSTEM BINDING PROTEIN MLAD"/>
    <property type="match status" value="1"/>
</dbReference>
<evidence type="ECO:0000313" key="4">
    <source>
        <dbReference type="EMBL" id="XAY04671.1"/>
    </source>
</evidence>
<accession>A0AAU7ASR9</accession>
<dbReference type="Pfam" id="PF02470">
    <property type="entry name" value="MlaD"/>
    <property type="match status" value="1"/>
</dbReference>
<evidence type="ECO:0000256" key="1">
    <source>
        <dbReference type="SAM" id="MobiDB-lite"/>
    </source>
</evidence>
<feature type="region of interest" description="Disordered" evidence="1">
    <location>
        <begin position="443"/>
        <end position="472"/>
    </location>
</feature>
<protein>
    <recommendedName>
        <fullName evidence="3">Mce/MlaD domain-containing protein</fullName>
    </recommendedName>
</protein>
<proteinExistence type="predicted"/>
<dbReference type="KEGG" id="parq:DSM112329_01506"/>
<dbReference type="EMBL" id="CP114014">
    <property type="protein sequence ID" value="XAY04671.1"/>
    <property type="molecule type" value="Genomic_DNA"/>
</dbReference>
<name>A0AAU7ASR9_9ACTN</name>
<sequence length="472" mass="49992">MRRRSSSSIAANPVLIGAATVLVITVAVFLAYNANSGLPFVPTYSLKADVPNAANLVRGNEVRVGGARVGVVETIEPVNHADGSVTARLGLKLDTTIKPLPKDSTILIRSKSALGLKYVEITKGTSAESYADGGTVALGQSRPEQVEFDEVLSTFDQPTREAARSNLNEFGNALTGRGASLGRALESLNPALRNLAPVMRNLALPQTRLARLFQALGRISAETAPVAETQASLFVNLDTTFRALAKVARPFIQDAITAGVPAQDAAIAGLPVQRPFLQNSERLFAELRPGVRALRTAAPILTDAFVVGTGTLRRSVALNRRLKPTFQALQRFATDPLVALGVDDLSNTARILAPPVAYLKPAQTVCNYVSLWFRNVSSLLSVGDRNGTGQRFIIIATPQGPNGEGAFSSAPADGPTMDNYLHANSYPNVGSPGQTQECEAANEPYAAGKQVIGNVPGNQGTSTEKTTIDRSR</sequence>
<keyword evidence="2" id="KW-0472">Membrane</keyword>
<evidence type="ECO:0000259" key="3">
    <source>
        <dbReference type="Pfam" id="PF02470"/>
    </source>
</evidence>
<dbReference type="InterPro" id="IPR052336">
    <property type="entry name" value="MlaD_Phospholipid_Transporter"/>
</dbReference>
<evidence type="ECO:0000256" key="2">
    <source>
        <dbReference type="SAM" id="Phobius"/>
    </source>
</evidence>
<dbReference type="PANTHER" id="PTHR33371">
    <property type="entry name" value="INTERMEMBRANE PHOSPHOLIPID TRANSPORT SYSTEM BINDING PROTEIN MLAD-RELATED"/>
    <property type="match status" value="1"/>
</dbReference>
<feature type="domain" description="Mce/MlaD" evidence="3">
    <location>
        <begin position="43"/>
        <end position="124"/>
    </location>
</feature>
<feature type="compositionally biased region" description="Polar residues" evidence="1">
    <location>
        <begin position="456"/>
        <end position="465"/>
    </location>
</feature>
<dbReference type="InterPro" id="IPR003399">
    <property type="entry name" value="Mce/MlaD"/>
</dbReference>